<dbReference type="Proteomes" id="UP000016424">
    <property type="component" value="Unassembled WGS sequence"/>
</dbReference>
<gene>
    <name evidence="1" type="ORF">GBL_1570</name>
</gene>
<protein>
    <submittedName>
        <fullName evidence="1">Uncharacterized protein</fullName>
    </submittedName>
</protein>
<dbReference type="AlphaFoldDB" id="U2Y9C7"/>
<accession>U2Y9C7</accession>
<comment type="caution">
    <text evidence="1">The sequence shown here is derived from an EMBL/GenBank/DDBJ whole genome shotgun (WGS) entry which is preliminary data.</text>
</comment>
<evidence type="ECO:0000313" key="1">
    <source>
        <dbReference type="EMBL" id="GAD13353.1"/>
    </source>
</evidence>
<reference evidence="2" key="1">
    <citation type="journal article" date="2013" name="Genome">
        <title>Draft Genome Sequence of Geobacillus kaustophilus GBlys, a Lysogenic Strain with Bacteriophage phiOH2.</title>
        <authorList>
            <person name="Doi K."/>
            <person name="Mori K."/>
            <person name="Martono H."/>
            <person name="Nagayoshi Y."/>
            <person name="Fujino Y."/>
            <person name="Tashiro K."/>
            <person name="Kuhara S."/>
            <person name="Ohshima T."/>
        </authorList>
    </citation>
    <scope>NUCLEOTIDE SEQUENCE [LARGE SCALE GENOMIC DNA]</scope>
    <source>
        <strain evidence="2">GBlys</strain>
    </source>
</reference>
<organism evidence="1 2">
    <name type="scientific">Geobacillus kaustophilus GBlys</name>
    <dbReference type="NCBI Taxonomy" id="1337888"/>
    <lineage>
        <taxon>Bacteria</taxon>
        <taxon>Bacillati</taxon>
        <taxon>Bacillota</taxon>
        <taxon>Bacilli</taxon>
        <taxon>Bacillales</taxon>
        <taxon>Anoxybacillaceae</taxon>
        <taxon>Geobacillus</taxon>
        <taxon>Geobacillus thermoleovorans group</taxon>
    </lineage>
</organism>
<proteinExistence type="predicted"/>
<dbReference type="EMBL" id="BASG01000011">
    <property type="protein sequence ID" value="GAD13353.1"/>
    <property type="molecule type" value="Genomic_DNA"/>
</dbReference>
<sequence length="63" mass="7653">MTQEEKTMEDKRIKTTDEEIQVQLKPNDRSERTRTTDEEISIELMFDSPQLTRQPKDYDEIEY</sequence>
<name>U2Y9C7_GEOKU</name>
<evidence type="ECO:0000313" key="2">
    <source>
        <dbReference type="Proteomes" id="UP000016424"/>
    </source>
</evidence>